<proteinExistence type="predicted"/>
<organism evidence="1">
    <name type="scientific">Ditylum brightwellii</name>
    <dbReference type="NCBI Taxonomy" id="49249"/>
    <lineage>
        <taxon>Eukaryota</taxon>
        <taxon>Sar</taxon>
        <taxon>Stramenopiles</taxon>
        <taxon>Ochrophyta</taxon>
        <taxon>Bacillariophyta</taxon>
        <taxon>Mediophyceae</taxon>
        <taxon>Lithodesmiophycidae</taxon>
        <taxon>Lithodesmiales</taxon>
        <taxon>Lithodesmiaceae</taxon>
        <taxon>Ditylum</taxon>
    </lineage>
</organism>
<name>A0A7S2ESG6_9STRA</name>
<gene>
    <name evidence="1" type="ORF">DBRI1063_LOCUS23501</name>
</gene>
<evidence type="ECO:0000313" key="1">
    <source>
        <dbReference type="EMBL" id="CAD9354488.1"/>
    </source>
</evidence>
<reference evidence="1" key="1">
    <citation type="submission" date="2021-01" db="EMBL/GenBank/DDBJ databases">
        <authorList>
            <person name="Corre E."/>
            <person name="Pelletier E."/>
            <person name="Niang G."/>
            <person name="Scheremetjew M."/>
            <person name="Finn R."/>
            <person name="Kale V."/>
            <person name="Holt S."/>
            <person name="Cochrane G."/>
            <person name="Meng A."/>
            <person name="Brown T."/>
            <person name="Cohen L."/>
        </authorList>
    </citation>
    <scope>NUCLEOTIDE SEQUENCE</scope>
    <source>
        <strain evidence="1">Pop2</strain>
    </source>
</reference>
<dbReference type="EMBL" id="HBGN01036641">
    <property type="protein sequence ID" value="CAD9354488.1"/>
    <property type="molecule type" value="Transcribed_RNA"/>
</dbReference>
<protein>
    <submittedName>
        <fullName evidence="1">Uncharacterized protein</fullName>
    </submittedName>
</protein>
<dbReference type="AlphaFoldDB" id="A0A7S2ESG6"/>
<sequence length="103" mass="10874">MLRFANFFNSDMAKNAVPTSSGVCDAPTTTTAPLTATTNTTPTTALPNTTTTTVLPDTTTTTIPPTTTTTSSLTSAAWNFLGAAKSFLILPTLKLLLSYFYLM</sequence>
<accession>A0A7S2ESG6</accession>